<sequence>MLCSGHPTALSESARLAALADLAILDTEAEREFDAITRAAASLLGVGRGTVSLIDQNRQWFKSRFRVDLTETPRDVAFCDHVVTGRETLIIPDALEDETFRDNPLVTGGPRIRFYAGAPIYLQSGHCVGSLCVLDERPHLDFDDEKLRVLEELASVVSELIESRSARSHAHIAGQVVASTPDAVLATNRSAEIVYWNEAAERLFGWSADEARGQNVKLIIPVKFHKGHQNRVEAAANGGPTRLVGKFIELEARRKDHSIFPVELSLAPWGDKARGGFAAVIRDVTERKAPQADRDSNKKFLDAVVKNLPSMLFVKDTQTHRYLLVNRRAEELIGRSAKSMIGRDDFEIFPSRGRVFRRNDLKVIKSGKPELTESEFERDDGRRVNIRTTRVLLDGPDRPNQYLLGLSEDVTEIRQSEAQRWKLARYDTLTGLLNRASFFDITEKLIAKKTRFAILNIDLDRFKSVNDQFGHVTGDEVLKLIGDRLASFTDDQTHVARIGGDEFVVLLTGQGLRARSREISEQLIEEMSAPIPVGGISAYIGASIGGVVYPDDGDCVETLRQHADLAMYRAKLEGKREACFFDDRMDAAERSRRKLETSLRSAVEGNLIEVVYQPIIQVSTGDITSFEALARWNQPERGPVPPDVFIPLAEDCGLIDEMGQQVLRRACADALQWPSHIKVAINLSPRQFLSGKLVETVQTVLEDTGLPADRLHLEITENLVIQNADEAFSQLEMLKHKGIQISVDDFGVGYSSLGYFQTFGFNKVKIDKSFIAEIESSQAAKAIVMAVVGLARQLSIAVVAEGVETPQQYQTLSELGCSQLQGYLFSPPIPVDRIDSFLRRQQNELPTGNVSESIQ</sequence>
<name>A0A6I4UEK0_9SPHN</name>
<feature type="domain" description="PAS" evidence="1">
    <location>
        <begin position="297"/>
        <end position="343"/>
    </location>
</feature>
<dbReference type="NCBIfam" id="TIGR00254">
    <property type="entry name" value="GGDEF"/>
    <property type="match status" value="1"/>
</dbReference>
<dbReference type="Pfam" id="PF08448">
    <property type="entry name" value="PAS_4"/>
    <property type="match status" value="1"/>
</dbReference>
<dbReference type="SMART" id="SM00267">
    <property type="entry name" value="GGDEF"/>
    <property type="match status" value="1"/>
</dbReference>
<dbReference type="PROSITE" id="PS50887">
    <property type="entry name" value="GGDEF"/>
    <property type="match status" value="1"/>
</dbReference>
<dbReference type="GO" id="GO:0006355">
    <property type="term" value="P:regulation of DNA-templated transcription"/>
    <property type="evidence" value="ECO:0007669"/>
    <property type="project" value="InterPro"/>
</dbReference>
<dbReference type="SMART" id="SM00065">
    <property type="entry name" value="GAF"/>
    <property type="match status" value="1"/>
</dbReference>
<protein>
    <submittedName>
        <fullName evidence="4">EAL domain-containing protein</fullName>
    </submittedName>
</protein>
<feature type="domain" description="EAL" evidence="2">
    <location>
        <begin position="592"/>
        <end position="842"/>
    </location>
</feature>
<dbReference type="EMBL" id="WTYG01000007">
    <property type="protein sequence ID" value="MXP36888.1"/>
    <property type="molecule type" value="Genomic_DNA"/>
</dbReference>
<accession>A0A6I4UEK0</accession>
<dbReference type="PANTHER" id="PTHR44757">
    <property type="entry name" value="DIGUANYLATE CYCLASE DGCP"/>
    <property type="match status" value="1"/>
</dbReference>
<dbReference type="SMART" id="SM00091">
    <property type="entry name" value="PAS"/>
    <property type="match status" value="2"/>
</dbReference>
<dbReference type="InterPro" id="IPR029787">
    <property type="entry name" value="Nucleotide_cyclase"/>
</dbReference>
<dbReference type="PROSITE" id="PS50112">
    <property type="entry name" value="PAS"/>
    <property type="match status" value="2"/>
</dbReference>
<dbReference type="InterPro" id="IPR000014">
    <property type="entry name" value="PAS"/>
</dbReference>
<dbReference type="CDD" id="cd01948">
    <property type="entry name" value="EAL"/>
    <property type="match status" value="1"/>
</dbReference>
<dbReference type="Gene3D" id="3.30.450.20">
    <property type="entry name" value="PAS domain"/>
    <property type="match status" value="2"/>
</dbReference>
<evidence type="ECO:0000259" key="3">
    <source>
        <dbReference type="PROSITE" id="PS50887"/>
    </source>
</evidence>
<dbReference type="InterPro" id="IPR013767">
    <property type="entry name" value="PAS_fold"/>
</dbReference>
<dbReference type="InterPro" id="IPR001610">
    <property type="entry name" value="PAC"/>
</dbReference>
<dbReference type="InterPro" id="IPR003018">
    <property type="entry name" value="GAF"/>
</dbReference>
<dbReference type="SUPFAM" id="SSF55785">
    <property type="entry name" value="PYP-like sensor domain (PAS domain)"/>
    <property type="match status" value="2"/>
</dbReference>
<dbReference type="SMART" id="SM00086">
    <property type="entry name" value="PAC"/>
    <property type="match status" value="2"/>
</dbReference>
<dbReference type="Gene3D" id="3.20.20.450">
    <property type="entry name" value="EAL domain"/>
    <property type="match status" value="1"/>
</dbReference>
<dbReference type="SUPFAM" id="SSF141868">
    <property type="entry name" value="EAL domain-like"/>
    <property type="match status" value="1"/>
</dbReference>
<dbReference type="SUPFAM" id="SSF55073">
    <property type="entry name" value="Nucleotide cyclase"/>
    <property type="match status" value="1"/>
</dbReference>
<feature type="domain" description="PAS" evidence="1">
    <location>
        <begin position="175"/>
        <end position="221"/>
    </location>
</feature>
<organism evidence="4 5">
    <name type="scientific">Qipengyuania citrea</name>
    <dbReference type="NCBI Taxonomy" id="225971"/>
    <lineage>
        <taxon>Bacteria</taxon>
        <taxon>Pseudomonadati</taxon>
        <taxon>Pseudomonadota</taxon>
        <taxon>Alphaproteobacteria</taxon>
        <taxon>Sphingomonadales</taxon>
        <taxon>Erythrobacteraceae</taxon>
        <taxon>Qipengyuania</taxon>
    </lineage>
</organism>
<dbReference type="Pfam" id="PF00990">
    <property type="entry name" value="GGDEF"/>
    <property type="match status" value="1"/>
</dbReference>
<dbReference type="InterPro" id="IPR043128">
    <property type="entry name" value="Rev_trsase/Diguanyl_cyclase"/>
</dbReference>
<dbReference type="Gene3D" id="3.30.70.270">
    <property type="match status" value="1"/>
</dbReference>
<dbReference type="Pfam" id="PF00989">
    <property type="entry name" value="PAS"/>
    <property type="match status" value="1"/>
</dbReference>
<evidence type="ECO:0000313" key="5">
    <source>
        <dbReference type="Proteomes" id="UP000439914"/>
    </source>
</evidence>
<comment type="caution">
    <text evidence="4">The sequence shown here is derived from an EMBL/GenBank/DDBJ whole genome shotgun (WGS) entry which is preliminary data.</text>
</comment>
<dbReference type="Pfam" id="PF00563">
    <property type="entry name" value="EAL"/>
    <property type="match status" value="1"/>
</dbReference>
<evidence type="ECO:0000313" key="4">
    <source>
        <dbReference type="EMBL" id="MXP36888.1"/>
    </source>
</evidence>
<dbReference type="NCBIfam" id="TIGR00229">
    <property type="entry name" value="sensory_box"/>
    <property type="match status" value="2"/>
</dbReference>
<dbReference type="InterPro" id="IPR000160">
    <property type="entry name" value="GGDEF_dom"/>
</dbReference>
<dbReference type="Gene3D" id="3.30.450.40">
    <property type="match status" value="1"/>
</dbReference>
<dbReference type="InterPro" id="IPR013656">
    <property type="entry name" value="PAS_4"/>
</dbReference>
<evidence type="ECO:0000259" key="2">
    <source>
        <dbReference type="PROSITE" id="PS50883"/>
    </source>
</evidence>
<dbReference type="SMART" id="SM00052">
    <property type="entry name" value="EAL"/>
    <property type="match status" value="1"/>
</dbReference>
<dbReference type="AlphaFoldDB" id="A0A6I4UEK0"/>
<dbReference type="InterPro" id="IPR035965">
    <property type="entry name" value="PAS-like_dom_sf"/>
</dbReference>
<dbReference type="SUPFAM" id="SSF55781">
    <property type="entry name" value="GAF domain-like"/>
    <property type="match status" value="1"/>
</dbReference>
<proteinExistence type="predicted"/>
<dbReference type="InterPro" id="IPR029016">
    <property type="entry name" value="GAF-like_dom_sf"/>
</dbReference>
<dbReference type="Proteomes" id="UP000439914">
    <property type="component" value="Unassembled WGS sequence"/>
</dbReference>
<dbReference type="PANTHER" id="PTHR44757:SF2">
    <property type="entry name" value="BIOFILM ARCHITECTURE MAINTENANCE PROTEIN MBAA"/>
    <property type="match status" value="1"/>
</dbReference>
<dbReference type="CDD" id="cd01949">
    <property type="entry name" value="GGDEF"/>
    <property type="match status" value="1"/>
</dbReference>
<dbReference type="InterPro" id="IPR052155">
    <property type="entry name" value="Biofilm_reg_signaling"/>
</dbReference>
<dbReference type="Pfam" id="PF01590">
    <property type="entry name" value="GAF"/>
    <property type="match status" value="1"/>
</dbReference>
<dbReference type="InterPro" id="IPR035919">
    <property type="entry name" value="EAL_sf"/>
</dbReference>
<dbReference type="CDD" id="cd00130">
    <property type="entry name" value="PAS"/>
    <property type="match status" value="2"/>
</dbReference>
<dbReference type="InterPro" id="IPR001633">
    <property type="entry name" value="EAL_dom"/>
</dbReference>
<evidence type="ECO:0000259" key="1">
    <source>
        <dbReference type="PROSITE" id="PS50112"/>
    </source>
</evidence>
<feature type="domain" description="GGDEF" evidence="3">
    <location>
        <begin position="450"/>
        <end position="583"/>
    </location>
</feature>
<gene>
    <name evidence="4" type="ORF">GRI55_14140</name>
</gene>
<dbReference type="PROSITE" id="PS50883">
    <property type="entry name" value="EAL"/>
    <property type="match status" value="1"/>
</dbReference>
<reference evidence="4 5" key="1">
    <citation type="submission" date="2019-12" db="EMBL/GenBank/DDBJ databases">
        <title>Genomic-based taxomic classification of the family Erythrobacteraceae.</title>
        <authorList>
            <person name="Xu L."/>
        </authorList>
    </citation>
    <scope>NUCLEOTIDE SEQUENCE [LARGE SCALE GENOMIC DNA]</scope>
    <source>
        <strain evidence="4 5">CGMCC 1.8703</strain>
    </source>
</reference>